<dbReference type="Pfam" id="PF01568">
    <property type="entry name" value="Molydop_binding"/>
    <property type="match status" value="1"/>
</dbReference>
<feature type="domain" description="4Fe-4S Mo/W bis-MGD-type" evidence="7">
    <location>
        <begin position="2"/>
        <end position="58"/>
    </location>
</feature>
<dbReference type="InterPro" id="IPR006478">
    <property type="entry name" value="Formate_DH_asu"/>
</dbReference>
<dbReference type="SMART" id="SM00926">
    <property type="entry name" value="Molybdop_Fe4S4"/>
    <property type="match status" value="1"/>
</dbReference>
<dbReference type="InterPro" id="IPR027467">
    <property type="entry name" value="MopterinOxRdtase_cofactor_BS"/>
</dbReference>
<dbReference type="AlphaFoldDB" id="A0A8E7B020"/>
<dbReference type="EMBL" id="CP075546">
    <property type="protein sequence ID" value="QVV89905.1"/>
    <property type="molecule type" value="Genomic_DNA"/>
</dbReference>
<dbReference type="Gene3D" id="3.40.228.10">
    <property type="entry name" value="Dimethylsulfoxide Reductase, domain 2"/>
    <property type="match status" value="1"/>
</dbReference>
<dbReference type="PROSITE" id="PS51669">
    <property type="entry name" value="4FE4S_MOW_BIS_MGD"/>
    <property type="match status" value="1"/>
</dbReference>
<dbReference type="PANTHER" id="PTHR43105:SF14">
    <property type="entry name" value="FORMATE DEHYDROGENASE H"/>
    <property type="match status" value="1"/>
</dbReference>
<dbReference type="PANTHER" id="PTHR43105">
    <property type="entry name" value="RESPIRATORY NITRATE REDUCTASE"/>
    <property type="match status" value="1"/>
</dbReference>
<dbReference type="SUPFAM" id="SSF50692">
    <property type="entry name" value="ADC-like"/>
    <property type="match status" value="1"/>
</dbReference>
<dbReference type="GO" id="GO:0015942">
    <property type="term" value="P:formate metabolic process"/>
    <property type="evidence" value="ECO:0007669"/>
    <property type="project" value="InterPro"/>
</dbReference>
<comment type="similarity">
    <text evidence="1">Belongs to the prokaryotic molybdopterin-containing oxidoreductase family.</text>
</comment>
<keyword evidence="5" id="KW-0408">Iron</keyword>
<reference evidence="8 9" key="1">
    <citation type="submission" date="2021-05" db="EMBL/GenBank/DDBJ databases">
        <title>A novel Methanospirillum isolate from a pyrite-forming mixed culture.</title>
        <authorList>
            <person name="Bunk B."/>
            <person name="Sproer C."/>
            <person name="Spring S."/>
            <person name="Pester M."/>
        </authorList>
    </citation>
    <scope>NUCLEOTIDE SEQUENCE [LARGE SCALE GENOMIC DNA]</scope>
    <source>
        <strain evidence="8 9">J.3.6.1-F.2.7.3</strain>
    </source>
</reference>
<keyword evidence="4" id="KW-0560">Oxidoreductase</keyword>
<dbReference type="GO" id="GO:0016020">
    <property type="term" value="C:membrane"/>
    <property type="evidence" value="ECO:0007669"/>
    <property type="project" value="TreeGrafter"/>
</dbReference>
<dbReference type="GO" id="GO:0046872">
    <property type="term" value="F:metal ion binding"/>
    <property type="evidence" value="ECO:0007669"/>
    <property type="project" value="UniProtKB-KW"/>
</dbReference>
<accession>A0A8E7B020</accession>
<dbReference type="Proteomes" id="UP000680656">
    <property type="component" value="Chromosome"/>
</dbReference>
<dbReference type="InterPro" id="IPR009010">
    <property type="entry name" value="Asp_de-COase-like_dom_sf"/>
</dbReference>
<dbReference type="CDD" id="cd00508">
    <property type="entry name" value="MopB_CT_Fdh-Nap-like"/>
    <property type="match status" value="1"/>
</dbReference>
<dbReference type="InterPro" id="IPR006656">
    <property type="entry name" value="Mopterin_OxRdtase"/>
</dbReference>
<dbReference type="Pfam" id="PF00384">
    <property type="entry name" value="Molybdopterin"/>
    <property type="match status" value="1"/>
</dbReference>
<evidence type="ECO:0000256" key="6">
    <source>
        <dbReference type="ARBA" id="ARBA00023014"/>
    </source>
</evidence>
<dbReference type="GeneID" id="65096566"/>
<dbReference type="GO" id="GO:0008863">
    <property type="term" value="F:formate dehydrogenase (NAD+) activity"/>
    <property type="evidence" value="ECO:0007669"/>
    <property type="project" value="InterPro"/>
</dbReference>
<dbReference type="Gene3D" id="2.20.25.90">
    <property type="entry name" value="ADC-like domains"/>
    <property type="match status" value="1"/>
</dbReference>
<dbReference type="GO" id="GO:0051539">
    <property type="term" value="F:4 iron, 4 sulfur cluster binding"/>
    <property type="evidence" value="ECO:0007669"/>
    <property type="project" value="UniProtKB-KW"/>
</dbReference>
<sequence length="690" mass="76261">MISQIPTICPYCGTGCSVNLIVQDGKVVGTNPNIRSPVNEGKLCPKGTYCHQFIHSPDRLKKPLVRKGGVFVETDWETVYQLIAQKFKSYTPDEIGVLASARCTNEDNYVLMKFARGVLKTNNLDHCARLCHEATMTGLTLSFGTGAMTNSIPDIGESECVFCLGSNTFEQHPLIGRQIVRAQAAGGKFIYADPRYTPTAIQSDLFLQFFSGSDVAVLNCIMGEIIRNGWEDKEFIASRTREFESLKKVVLQSRYSPQNVSLLTGVSKEDLLLAAQWIGTSASCTVLYAMGLSQQSGGINNVRAIANLMMLTGNIGRPGTGVNALRGQNNVQGACDMGCLPGFFPGYQPVTDSLIHRKIGRIWKFPDGICPPKEGLNITNIFQRAGARQNGIKALFLVGENPLVTEPDQNTTLHAIQNVEFLVVSDIFFTKTCEYAHIVLPAACFAEKDGTATNTERRVQHLSKAINPPGEAKPDWEIITDIARVMGFEKQFPYHSPDEIFGEITEVCESYHGMTYARIRHPDGICWPCPFDDHPGTAILYSDRFYHPDGKGVFCPVEWKEPSEIPGKEFPFRLTSGRIIWHWHAGAMTRRSKNLADEVNEAYIEIHPSDASSARIVDGDMVQVRSRKGRLSCRARVVSDIKEGMVFMPLIFDSALNRLIGLPDDVQTGISEYKPICVAIEPAGEEEEGS</sequence>
<proteinExistence type="inferred from homology"/>
<dbReference type="Pfam" id="PF04879">
    <property type="entry name" value="Molybdop_Fe4S4"/>
    <property type="match status" value="1"/>
</dbReference>
<protein>
    <submittedName>
        <fullName evidence="8">Formate dehydrogenase subunit alpha</fullName>
    </submittedName>
</protein>
<keyword evidence="9" id="KW-1185">Reference proteome</keyword>
<dbReference type="InterPro" id="IPR006963">
    <property type="entry name" value="Mopterin_OxRdtase_4Fe-4S_dom"/>
</dbReference>
<evidence type="ECO:0000313" key="8">
    <source>
        <dbReference type="EMBL" id="QVV89905.1"/>
    </source>
</evidence>
<dbReference type="KEGG" id="mrtj:KHC33_05240"/>
<evidence type="ECO:0000256" key="1">
    <source>
        <dbReference type="ARBA" id="ARBA00010312"/>
    </source>
</evidence>
<evidence type="ECO:0000256" key="5">
    <source>
        <dbReference type="ARBA" id="ARBA00023004"/>
    </source>
</evidence>
<evidence type="ECO:0000256" key="2">
    <source>
        <dbReference type="ARBA" id="ARBA00022485"/>
    </source>
</evidence>
<evidence type="ECO:0000256" key="3">
    <source>
        <dbReference type="ARBA" id="ARBA00022723"/>
    </source>
</evidence>
<evidence type="ECO:0000256" key="4">
    <source>
        <dbReference type="ARBA" id="ARBA00023002"/>
    </source>
</evidence>
<name>A0A8E7B020_9EURY</name>
<keyword evidence="2" id="KW-0004">4Fe-4S</keyword>
<organism evidence="8 9">
    <name type="scientific">Methanospirillum purgamenti</name>
    <dbReference type="NCBI Taxonomy" id="2834276"/>
    <lineage>
        <taxon>Archaea</taxon>
        <taxon>Methanobacteriati</taxon>
        <taxon>Methanobacteriota</taxon>
        <taxon>Stenosarchaea group</taxon>
        <taxon>Methanomicrobia</taxon>
        <taxon>Methanomicrobiales</taxon>
        <taxon>Methanospirillaceae</taxon>
        <taxon>Methanospirillum</taxon>
    </lineage>
</organism>
<dbReference type="GO" id="GO:0043546">
    <property type="term" value="F:molybdopterin cofactor binding"/>
    <property type="evidence" value="ECO:0007669"/>
    <property type="project" value="InterPro"/>
</dbReference>
<dbReference type="GO" id="GO:0022904">
    <property type="term" value="P:respiratory electron transport chain"/>
    <property type="evidence" value="ECO:0007669"/>
    <property type="project" value="TreeGrafter"/>
</dbReference>
<evidence type="ECO:0000259" key="7">
    <source>
        <dbReference type="PROSITE" id="PS51669"/>
    </source>
</evidence>
<dbReference type="PROSITE" id="PS00551">
    <property type="entry name" value="MOLYBDOPTERIN_PROK_1"/>
    <property type="match status" value="1"/>
</dbReference>
<dbReference type="Gene3D" id="3.40.50.740">
    <property type="match status" value="1"/>
</dbReference>
<keyword evidence="3" id="KW-0479">Metal-binding</keyword>
<dbReference type="SUPFAM" id="SSF53706">
    <property type="entry name" value="Formate dehydrogenase/DMSO reductase, domains 1-3"/>
    <property type="match status" value="1"/>
</dbReference>
<dbReference type="NCBIfam" id="TIGR01591">
    <property type="entry name" value="Fdh-alpha"/>
    <property type="match status" value="1"/>
</dbReference>
<dbReference type="InterPro" id="IPR041924">
    <property type="entry name" value="Formate_Dh-H_N"/>
</dbReference>
<dbReference type="InterPro" id="IPR006657">
    <property type="entry name" value="MoPterin_dinucl-bd_dom"/>
</dbReference>
<dbReference type="Gene3D" id="2.40.40.20">
    <property type="match status" value="1"/>
</dbReference>
<dbReference type="InterPro" id="IPR050123">
    <property type="entry name" value="Prok_molybdopt-oxidoreductase"/>
</dbReference>
<evidence type="ECO:0000313" key="9">
    <source>
        <dbReference type="Proteomes" id="UP000680656"/>
    </source>
</evidence>
<gene>
    <name evidence="8" type="primary">fdhF</name>
    <name evidence="8" type="ORF">KHC33_05240</name>
</gene>
<dbReference type="GO" id="GO:0003954">
    <property type="term" value="F:NADH dehydrogenase activity"/>
    <property type="evidence" value="ECO:0007669"/>
    <property type="project" value="TreeGrafter"/>
</dbReference>
<dbReference type="CDD" id="cd02753">
    <property type="entry name" value="MopB_Formate-Dh-H"/>
    <property type="match status" value="1"/>
</dbReference>
<dbReference type="RefSeq" id="WP_214420685.1">
    <property type="nucleotide sequence ID" value="NZ_CP075546.1"/>
</dbReference>
<keyword evidence="6" id="KW-0411">Iron-sulfur</keyword>